<evidence type="ECO:0000313" key="3">
    <source>
        <dbReference type="EMBL" id="VIJ07903.1"/>
    </source>
</evidence>
<accession>A0A1L2Z0T9</accession>
<sequence length="102" mass="12311">MYLKFTNKKDKIGEYDLILSIREKQVTENILIFMMLYFLLILDIKPIFNIYINIERFITKLAINDLKPQSKLLAKSLLWFYFNLEINRATFKLIGELIMRSR</sequence>
<organism evidence="2">
    <name type="scientific">Bacillus thuringiensis subsp. israelensis</name>
    <dbReference type="NCBI Taxonomy" id="1430"/>
    <lineage>
        <taxon>Bacteria</taxon>
        <taxon>Bacillati</taxon>
        <taxon>Bacillota</taxon>
        <taxon>Bacilli</taxon>
        <taxon>Bacillales</taxon>
        <taxon>Bacillaceae</taxon>
        <taxon>Bacillus</taxon>
        <taxon>Bacillus cereus group</taxon>
    </lineage>
</organism>
<gene>
    <name evidence="2" type="ORF">ATN07_29795</name>
    <name evidence="3" type="ORF">BTAR23_AR23_06000</name>
</gene>
<evidence type="ECO:0000313" key="4">
    <source>
        <dbReference type="Proteomes" id="UP000508034"/>
    </source>
</evidence>
<dbReference type="EMBL" id="CAAKHA010000028">
    <property type="protein sequence ID" value="VIJ07903.1"/>
    <property type="molecule type" value="Genomic_DNA"/>
</dbReference>
<proteinExistence type="predicted"/>
<dbReference type="EMBL" id="CP013276">
    <property type="protein sequence ID" value="APF32692.1"/>
    <property type="molecule type" value="Genomic_DNA"/>
</dbReference>
<protein>
    <submittedName>
        <fullName evidence="2">Uncharacterized protein</fullName>
    </submittedName>
</protein>
<feature type="transmembrane region" description="Helical" evidence="1">
    <location>
        <begin position="30"/>
        <end position="52"/>
    </location>
</feature>
<keyword evidence="1" id="KW-0472">Membrane</keyword>
<evidence type="ECO:0000313" key="2">
    <source>
        <dbReference type="EMBL" id="APF32692.1"/>
    </source>
</evidence>
<geneLocation type="plasmid" evidence="2">
    <name>pAM65-52-1-360K</name>
</geneLocation>
<keyword evidence="1" id="KW-1133">Transmembrane helix</keyword>
<evidence type="ECO:0000256" key="1">
    <source>
        <dbReference type="SAM" id="Phobius"/>
    </source>
</evidence>
<reference evidence="2" key="1">
    <citation type="journal article" date="2017" name="Res. Microbiol.">
        <title>Comparative genomics of extrachromosomal elements in Bacillus thuringiensis subsp. israelensis.</title>
        <authorList>
            <person name="Bolotin A."/>
            <person name="Gillis A."/>
            <person name="Sanchis V."/>
            <person name="Nielsen-LeRoux C."/>
            <person name="Mahillon J."/>
            <person name="Lereclus D."/>
            <person name="Sorokin A."/>
        </authorList>
    </citation>
    <scope>NUCLEOTIDE SEQUENCE</scope>
    <source>
        <strain evidence="2">AM65-52</strain>
        <plasmid evidence="2">pAM65-52-1-360K</plasmid>
    </source>
</reference>
<keyword evidence="1" id="KW-0812">Transmembrane</keyword>
<name>A0A1L2Z0T9_BACTI</name>
<dbReference type="Proteomes" id="UP000508034">
    <property type="component" value="Unassembled WGS sequence"/>
</dbReference>
<dbReference type="AlphaFoldDB" id="A0A1L2Z0T9"/>
<reference evidence="3 4" key="2">
    <citation type="submission" date="2019-04" db="EMBL/GenBank/DDBJ databases">
        <authorList>
            <person name="Patino-Navarrete R."/>
            <person name="Patino Navarrete R."/>
        </authorList>
    </citation>
    <scope>NUCLEOTIDE SEQUENCE [LARGE SCALE GENOMIC DNA]</scope>
    <source>
        <strain evidence="3">Bacillus thuringiensis strain AR23</strain>
    </source>
</reference>
<keyword evidence="2" id="KW-0614">Plasmid</keyword>